<evidence type="ECO:0000256" key="5">
    <source>
        <dbReference type="ARBA" id="ARBA00023015"/>
    </source>
</evidence>
<evidence type="ECO:0000256" key="2">
    <source>
        <dbReference type="ARBA" id="ARBA00022723"/>
    </source>
</evidence>
<dbReference type="PROSITE" id="PS00028">
    <property type="entry name" value="ZINC_FINGER_C2H2_1"/>
    <property type="match status" value="7"/>
</dbReference>
<organism evidence="10">
    <name type="scientific">Nicotiana tabacum</name>
    <name type="common">Common tobacco</name>
    <dbReference type="NCBI Taxonomy" id="4097"/>
    <lineage>
        <taxon>Eukaryota</taxon>
        <taxon>Viridiplantae</taxon>
        <taxon>Streptophyta</taxon>
        <taxon>Embryophyta</taxon>
        <taxon>Tracheophyta</taxon>
        <taxon>Spermatophyta</taxon>
        <taxon>Magnoliopsida</taxon>
        <taxon>eudicotyledons</taxon>
        <taxon>Gunneridae</taxon>
        <taxon>Pentapetalae</taxon>
        <taxon>asterids</taxon>
        <taxon>lamiids</taxon>
        <taxon>Solanales</taxon>
        <taxon>Solanaceae</taxon>
        <taxon>Nicotianoideae</taxon>
        <taxon>Nicotianeae</taxon>
        <taxon>Nicotiana</taxon>
    </lineage>
</organism>
<dbReference type="GO" id="GO:0080084">
    <property type="term" value="F:5S rDNA binding"/>
    <property type="evidence" value="ECO:0000318"/>
    <property type="project" value="GO_Central"/>
</dbReference>
<dbReference type="GO" id="GO:0003700">
    <property type="term" value="F:DNA-binding transcription factor activity"/>
    <property type="evidence" value="ECO:0000318"/>
    <property type="project" value="GO_Central"/>
</dbReference>
<dbReference type="KEGG" id="nta:107759063"/>
<dbReference type="GO" id="GO:0005730">
    <property type="term" value="C:nucleolus"/>
    <property type="evidence" value="ECO:0000318"/>
    <property type="project" value="GO_Central"/>
</dbReference>
<dbReference type="AlphaFoldDB" id="A0A1S3WXV9"/>
<evidence type="ECO:0000259" key="9">
    <source>
        <dbReference type="PROSITE" id="PS50157"/>
    </source>
</evidence>
<evidence type="ECO:0000256" key="7">
    <source>
        <dbReference type="ARBA" id="ARBA00023242"/>
    </source>
</evidence>
<dbReference type="Pfam" id="PF00096">
    <property type="entry name" value="zf-C2H2"/>
    <property type="match status" value="5"/>
</dbReference>
<proteinExistence type="predicted"/>
<dbReference type="RefSeq" id="XP_016432452.1">
    <property type="nucleotide sequence ID" value="XM_016576966.1"/>
</dbReference>
<feature type="domain" description="C2H2-type" evidence="9">
    <location>
        <begin position="371"/>
        <end position="401"/>
    </location>
</feature>
<feature type="domain" description="C2H2-type" evidence="9">
    <location>
        <begin position="185"/>
        <end position="212"/>
    </location>
</feature>
<dbReference type="Gene3D" id="3.30.160.60">
    <property type="entry name" value="Classic Zinc Finger"/>
    <property type="match status" value="5"/>
</dbReference>
<comment type="subcellular location">
    <subcellularLocation>
        <location evidence="1">Nucleus</location>
    </subcellularLocation>
</comment>
<keyword evidence="7" id="KW-0539">Nucleus</keyword>
<evidence type="ECO:0000313" key="10">
    <source>
        <dbReference type="RefSeq" id="XP_016432452.1"/>
    </source>
</evidence>
<keyword evidence="3 8" id="KW-0863">Zinc-finger</keyword>
<evidence type="ECO:0000256" key="3">
    <source>
        <dbReference type="ARBA" id="ARBA00022771"/>
    </source>
</evidence>
<dbReference type="PROSITE" id="PS50157">
    <property type="entry name" value="ZINC_FINGER_C2H2_2"/>
    <property type="match status" value="5"/>
</dbReference>
<dbReference type="GO" id="GO:0008270">
    <property type="term" value="F:zinc ion binding"/>
    <property type="evidence" value="ECO:0007669"/>
    <property type="project" value="UniProtKB-KW"/>
</dbReference>
<dbReference type="SUPFAM" id="SSF57667">
    <property type="entry name" value="beta-beta-alpha zinc fingers"/>
    <property type="match status" value="4"/>
</dbReference>
<accession>A0A1S3WXV9</accession>
<dbReference type="STRING" id="4097.A0A1S3WXV9"/>
<keyword evidence="6" id="KW-0804">Transcription</keyword>
<dbReference type="SMART" id="SM00355">
    <property type="entry name" value="ZnF_C2H2"/>
    <property type="match status" value="9"/>
</dbReference>
<dbReference type="InterPro" id="IPR013087">
    <property type="entry name" value="Znf_C2H2_type"/>
</dbReference>
<dbReference type="GO" id="GO:0006357">
    <property type="term" value="P:regulation of transcription by RNA polymerase II"/>
    <property type="evidence" value="ECO:0000318"/>
    <property type="project" value="GO_Central"/>
</dbReference>
<feature type="domain" description="C2H2-type" evidence="9">
    <location>
        <begin position="213"/>
        <end position="242"/>
    </location>
</feature>
<dbReference type="PANTHER" id="PTHR46179:SF13">
    <property type="entry name" value="C2H2-TYPE DOMAIN-CONTAINING PROTEIN"/>
    <property type="match status" value="1"/>
</dbReference>
<keyword evidence="2" id="KW-0479">Metal-binding</keyword>
<evidence type="ECO:0000256" key="6">
    <source>
        <dbReference type="ARBA" id="ARBA00023163"/>
    </source>
</evidence>
<keyword evidence="5" id="KW-0805">Transcription regulation</keyword>
<sequence>MVKVNNGVSVKVLVQWANLKAEDATWEDWGYLKSKFPEFVEVTNIIHLQDQKLSIKKGDYATSKRTGEEFVVVTVSFNKTFAGATVIYCDEVAVMERVSSEEVLPKDFPLGFWCFVAVQILGEMGEEREVIFRDIRRYYCEFCGICRSKQSLISSHILSYHQDEMEKRKDEANEDAKIKKCPKLNICEECGVSFQKPAHLKQHMQSHSLERLFVCHIDDCQSSYRRKDHLTRHLLQHQGKLFECPVDGCKRSFSIQGNMTRHVKEMHDHCASPEANLPKHYVCSEPGCGKVFKFASKLKKHEDSHVKLETMEALCLEPGCMKHFTNEKCLKEHIESCHQHIVCEICGTKQLKKNIKRHLRTHEEESTSERIKCEFQDCQHTFSTKSNLIKHVKAVHLGDKPFSCSIVGCDMKFAFKHVRDRHEKSGCHVYTPGDFIEADEQFRSRPRGGRKRKLPVFEAIMRKRITPPCGTDPVFYQGSEYLSWLLSAESDEEL</sequence>
<gene>
    <name evidence="10" type="primary">LOC107759063</name>
</gene>
<evidence type="ECO:0000256" key="1">
    <source>
        <dbReference type="ARBA" id="ARBA00004123"/>
    </source>
</evidence>
<evidence type="ECO:0000256" key="8">
    <source>
        <dbReference type="PROSITE-ProRule" id="PRU00042"/>
    </source>
</evidence>
<dbReference type="OrthoDB" id="427030at2759"/>
<dbReference type="InterPro" id="IPR051061">
    <property type="entry name" value="Zinc_finger_trans_reg"/>
</dbReference>
<feature type="domain" description="C2H2-type" evidence="9">
    <location>
        <begin position="281"/>
        <end position="310"/>
    </location>
</feature>
<dbReference type="SMR" id="A0A1S3WXV9"/>
<dbReference type="PANTHER" id="PTHR46179">
    <property type="entry name" value="ZINC FINGER PROTEIN"/>
    <property type="match status" value="1"/>
</dbReference>
<feature type="domain" description="C2H2-type" evidence="9">
    <location>
        <begin position="242"/>
        <end position="267"/>
    </location>
</feature>
<evidence type="ECO:0000256" key="4">
    <source>
        <dbReference type="ARBA" id="ARBA00022833"/>
    </source>
</evidence>
<name>A0A1S3WXV9_TOBAC</name>
<protein>
    <submittedName>
        <fullName evidence="10">Transcription factor IIIA</fullName>
    </submittedName>
</protein>
<keyword evidence="4" id="KW-0862">Zinc</keyword>
<dbReference type="InterPro" id="IPR036236">
    <property type="entry name" value="Znf_C2H2_sf"/>
</dbReference>
<reference evidence="10" key="1">
    <citation type="submission" date="2025-08" db="UniProtKB">
        <authorList>
            <consortium name="RefSeq"/>
        </authorList>
    </citation>
    <scope>IDENTIFICATION</scope>
</reference>
<dbReference type="GO" id="GO:0005634">
    <property type="term" value="C:nucleus"/>
    <property type="evidence" value="ECO:0000318"/>
    <property type="project" value="GO_Central"/>
</dbReference>
<dbReference type="OMA" id="WISIRQG"/>
<dbReference type="PaxDb" id="4097-A0A1S3WXV9"/>